<sequence>MKTLTKKTMLSTTALASAALTVFSAGSAQAAIKPGTTDVARVSNAGQTITTGLAGIDKAHQDTCKAGAGWNARVTWKLGKVTRTSIRVKSVKISYSVGETRKLAVGSVVLGHNTGGTVFSDPYPYSNRAGLTTRSHTINKTVKATKRKPGSLGIRASLMNRKPGEMPWCTPDTWLYFYIKPNR</sequence>
<protein>
    <recommendedName>
        <fullName evidence="4">Secreted protein</fullName>
    </recommendedName>
</protein>
<feature type="chain" id="PRO_5009183014" description="Secreted protein" evidence="1">
    <location>
        <begin position="31"/>
        <end position="183"/>
    </location>
</feature>
<evidence type="ECO:0008006" key="4">
    <source>
        <dbReference type="Google" id="ProtNLM"/>
    </source>
</evidence>
<name>A0A1E5P6P3_9ACTN</name>
<dbReference type="RefSeq" id="WP_069927106.1">
    <property type="nucleotide sequence ID" value="NZ_MEHI01000001.1"/>
</dbReference>
<gene>
    <name evidence="2" type="ORF">AS594_12505</name>
</gene>
<feature type="signal peptide" evidence="1">
    <location>
        <begin position="1"/>
        <end position="30"/>
    </location>
</feature>
<dbReference type="Proteomes" id="UP000095759">
    <property type="component" value="Unassembled WGS sequence"/>
</dbReference>
<comment type="caution">
    <text evidence="2">The sequence shown here is derived from an EMBL/GenBank/DDBJ whole genome shotgun (WGS) entry which is preliminary data.</text>
</comment>
<evidence type="ECO:0000256" key="1">
    <source>
        <dbReference type="SAM" id="SignalP"/>
    </source>
</evidence>
<proteinExistence type="predicted"/>
<accession>A0A1E5P6P3</accession>
<reference evidence="2 3" key="1">
    <citation type="submission" date="2016-08" db="EMBL/GenBank/DDBJ databases">
        <title>Complete genome sequence of Streptomyces agglomeratus strain 6-3-2, a novel anti-MRSA actinomycete isolated from Wuli of Tebit, China.</title>
        <authorList>
            <person name="Chen X."/>
        </authorList>
    </citation>
    <scope>NUCLEOTIDE SEQUENCE [LARGE SCALE GENOMIC DNA]</scope>
    <source>
        <strain evidence="2 3">6-3-2</strain>
    </source>
</reference>
<evidence type="ECO:0000313" key="3">
    <source>
        <dbReference type="Proteomes" id="UP000095759"/>
    </source>
</evidence>
<keyword evidence="1" id="KW-0732">Signal</keyword>
<keyword evidence="3" id="KW-1185">Reference proteome</keyword>
<dbReference type="OrthoDB" id="9833334at2"/>
<evidence type="ECO:0000313" key="2">
    <source>
        <dbReference type="EMBL" id="OEJ25185.1"/>
    </source>
</evidence>
<dbReference type="AlphaFoldDB" id="A0A1E5P6P3"/>
<dbReference type="EMBL" id="MEHJ01000001">
    <property type="protein sequence ID" value="OEJ25185.1"/>
    <property type="molecule type" value="Genomic_DNA"/>
</dbReference>
<organism evidence="2 3">
    <name type="scientific">Streptomyces agglomeratus</name>
    <dbReference type="NCBI Taxonomy" id="285458"/>
    <lineage>
        <taxon>Bacteria</taxon>
        <taxon>Bacillati</taxon>
        <taxon>Actinomycetota</taxon>
        <taxon>Actinomycetes</taxon>
        <taxon>Kitasatosporales</taxon>
        <taxon>Streptomycetaceae</taxon>
        <taxon>Streptomyces</taxon>
    </lineage>
</organism>